<keyword evidence="1" id="KW-0378">Hydrolase</keyword>
<keyword evidence="3" id="KW-0812">Transmembrane</keyword>
<evidence type="ECO:0000313" key="5">
    <source>
        <dbReference type="Proteomes" id="UP000186758"/>
    </source>
</evidence>
<name>A0A1Q9YI27_9FIRM</name>
<reference evidence="4 5" key="1">
    <citation type="submission" date="2016-11" db="EMBL/GenBank/DDBJ databases">
        <title>Description of two novel members of the family Erysipelotrichaceae: Ileibacterium lipovorans gen. nov., sp. nov. and Dubosiella newyorkensis, gen. nov., sp. nov.</title>
        <authorList>
            <person name="Cox L.M."/>
            <person name="Sohn J."/>
            <person name="Tyrrell K.L."/>
            <person name="Citron D.M."/>
            <person name="Lawson P.A."/>
            <person name="Patel N.B."/>
            <person name="Iizumi T."/>
            <person name="Perez-Perez G.I."/>
            <person name="Goldstein E.J."/>
            <person name="Blaser M.J."/>
        </authorList>
    </citation>
    <scope>NUCLEOTIDE SEQUENCE [LARGE SCALE GENOMIC DNA]</scope>
    <source>
        <strain evidence="4 5">NYU-BL-K8</strain>
    </source>
</reference>
<dbReference type="InterPro" id="IPR005754">
    <property type="entry name" value="Sortase"/>
</dbReference>
<dbReference type="CDD" id="cd05827">
    <property type="entry name" value="Sortase_C"/>
    <property type="match status" value="1"/>
</dbReference>
<dbReference type="Gene3D" id="2.40.260.10">
    <property type="entry name" value="Sortase"/>
    <property type="match status" value="1"/>
</dbReference>
<feature type="transmembrane region" description="Helical" evidence="3">
    <location>
        <begin position="244"/>
        <end position="263"/>
    </location>
</feature>
<dbReference type="EMBL" id="MPJZ01000091">
    <property type="protein sequence ID" value="OLU43846.1"/>
    <property type="molecule type" value="Genomic_DNA"/>
</dbReference>
<gene>
    <name evidence="4" type="ORF">BO223_10370</name>
</gene>
<dbReference type="AlphaFoldDB" id="A0A1Q9YI27"/>
<dbReference type="SUPFAM" id="SSF63817">
    <property type="entry name" value="Sortase"/>
    <property type="match status" value="1"/>
</dbReference>
<feature type="active site" description="Proton donor/acceptor" evidence="2">
    <location>
        <position position="146"/>
    </location>
</feature>
<dbReference type="InterPro" id="IPR042002">
    <property type="entry name" value="Sortase_C"/>
</dbReference>
<keyword evidence="3" id="KW-1133">Transmembrane helix</keyword>
<dbReference type="GO" id="GO:0016787">
    <property type="term" value="F:hydrolase activity"/>
    <property type="evidence" value="ECO:0007669"/>
    <property type="project" value="UniProtKB-KW"/>
</dbReference>
<evidence type="ECO:0000256" key="3">
    <source>
        <dbReference type="SAM" id="Phobius"/>
    </source>
</evidence>
<dbReference type="NCBIfam" id="NF033745">
    <property type="entry name" value="class_C_sortase"/>
    <property type="match status" value="1"/>
</dbReference>
<evidence type="ECO:0000313" key="4">
    <source>
        <dbReference type="EMBL" id="OLU43846.1"/>
    </source>
</evidence>
<accession>A0A1Q9YI27</accession>
<keyword evidence="3" id="KW-0472">Membrane</keyword>
<dbReference type="InterPro" id="IPR023365">
    <property type="entry name" value="Sortase_dom-sf"/>
</dbReference>
<dbReference type="Pfam" id="PF04203">
    <property type="entry name" value="Sortase"/>
    <property type="match status" value="1"/>
</dbReference>
<dbReference type="NCBIfam" id="TIGR01076">
    <property type="entry name" value="sortase_fam"/>
    <property type="match status" value="1"/>
</dbReference>
<proteinExistence type="predicted"/>
<sequence length="279" mass="30340">MRKHLSTIVIVIVFVVGLGLLAYPTVANWWNNNMASHAVANYSDAVQNLDTSQYDALMESARSYNTALASDSGRFTPTDTEHAEYETQLSVDGSDVMGSISVPSADISLPIYHGTSEEVLAVGAGHLEGSSLPVGGLGTHTVITGHRGLPSALLFTDLDKVVEDDYVILKVLNETLTYQVDTIRIVEPKEIEGLAIDPEKDLLTLVTCTPYGINTHRILITGHRVENLKEWEATSDAGQIDTKIVALCIAIPVLIILFLILMVKTRKPKPKGDRDETDS</sequence>
<evidence type="ECO:0000256" key="2">
    <source>
        <dbReference type="PIRSR" id="PIRSR605754-1"/>
    </source>
</evidence>
<comment type="caution">
    <text evidence="4">The sequence shown here is derived from an EMBL/GenBank/DDBJ whole genome shotgun (WGS) entry which is preliminary data.</text>
</comment>
<dbReference type="Proteomes" id="UP000186758">
    <property type="component" value="Unassembled WGS sequence"/>
</dbReference>
<evidence type="ECO:0000256" key="1">
    <source>
        <dbReference type="ARBA" id="ARBA00022801"/>
    </source>
</evidence>
<protein>
    <submittedName>
        <fullName evidence="4">Class C sortase</fullName>
    </submittedName>
</protein>
<feature type="active site" description="Acyl-thioester intermediate" evidence="2">
    <location>
        <position position="208"/>
    </location>
</feature>
<organism evidence="4 5">
    <name type="scientific">Faecalibaculum rodentium</name>
    <dbReference type="NCBI Taxonomy" id="1702221"/>
    <lineage>
        <taxon>Bacteria</taxon>
        <taxon>Bacillati</taxon>
        <taxon>Bacillota</taxon>
        <taxon>Erysipelotrichia</taxon>
        <taxon>Erysipelotrichales</taxon>
        <taxon>Erysipelotrichaceae</taxon>
        <taxon>Faecalibaculum</taxon>
    </lineage>
</organism>